<keyword evidence="1" id="KW-1133">Transmembrane helix</keyword>
<reference evidence="2 3" key="1">
    <citation type="journal article" date="2015" name="Genome Announc.">
        <title>Expanding the biotechnology potential of lactobacilli through comparative genomics of 213 strains and associated genera.</title>
        <authorList>
            <person name="Sun Z."/>
            <person name="Harris H.M."/>
            <person name="McCann A."/>
            <person name="Guo C."/>
            <person name="Argimon S."/>
            <person name="Zhang W."/>
            <person name="Yang X."/>
            <person name="Jeffery I.B."/>
            <person name="Cooney J.C."/>
            <person name="Kagawa T.F."/>
            <person name="Liu W."/>
            <person name="Song Y."/>
            <person name="Salvetti E."/>
            <person name="Wrobel A."/>
            <person name="Rasinkangas P."/>
            <person name="Parkhill J."/>
            <person name="Rea M.C."/>
            <person name="O'Sullivan O."/>
            <person name="Ritari J."/>
            <person name="Douillard F.P."/>
            <person name="Paul Ross R."/>
            <person name="Yang R."/>
            <person name="Briner A.E."/>
            <person name="Felis G.E."/>
            <person name="de Vos W.M."/>
            <person name="Barrangou R."/>
            <person name="Klaenhammer T.R."/>
            <person name="Caufield P.W."/>
            <person name="Cui Y."/>
            <person name="Zhang H."/>
            <person name="O'Toole P.W."/>
        </authorList>
    </citation>
    <scope>NUCLEOTIDE SEQUENCE [LARGE SCALE GENOMIC DNA]</scope>
    <source>
        <strain evidence="2 3">DSM 5661</strain>
    </source>
</reference>
<dbReference type="RefSeq" id="WP_025080503.1">
    <property type="nucleotide sequence ID" value="NZ_AZGI01000054.1"/>
</dbReference>
<protein>
    <submittedName>
        <fullName evidence="2">Uncharacterized protein</fullName>
    </submittedName>
</protein>
<keyword evidence="1" id="KW-0812">Transmembrane</keyword>
<name>A0A0R1Y7E6_9LACO</name>
<gene>
    <name evidence="2" type="ORF">FC39_GL001437</name>
</gene>
<dbReference type="Proteomes" id="UP000051223">
    <property type="component" value="Unassembled WGS sequence"/>
</dbReference>
<dbReference type="OrthoDB" id="2323775at2"/>
<feature type="transmembrane region" description="Helical" evidence="1">
    <location>
        <begin position="167"/>
        <end position="190"/>
    </location>
</feature>
<dbReference type="EMBL" id="AZGI01000054">
    <property type="protein sequence ID" value="KRM38045.1"/>
    <property type="molecule type" value="Genomic_DNA"/>
</dbReference>
<feature type="transmembrane region" description="Helical" evidence="1">
    <location>
        <begin position="249"/>
        <end position="271"/>
    </location>
</feature>
<feature type="transmembrane region" description="Helical" evidence="1">
    <location>
        <begin position="202"/>
        <end position="223"/>
    </location>
</feature>
<feature type="transmembrane region" description="Helical" evidence="1">
    <location>
        <begin position="20"/>
        <end position="39"/>
    </location>
</feature>
<sequence length="281" mass="31597">MTSFWTLFKEFFKQKSKPAYLIFVIQAAAALVTVIMTMFSSEMQNPQMFGAKINVAVAWFLAFVVTFLGYSFFADFAYLIITSRSNEKINRSQTWRLVPMSNGKMYICNTLSSFVSLVYLAVMQAIVGLVGGLVMYASSSDLREELAKAIHHEATVDHWQDVNFGDLFLLLLFMVLLGLLWYVVISFLHFTTRAVIDFLPFISNKFVIFVIRVVVLVAVVYVLSKGMGFISEIGNNPLFLTDDSFASDIGVGVITLLIMNVVLGALNYILIDKFVEAKQNN</sequence>
<keyword evidence="1" id="KW-0472">Membrane</keyword>
<organism evidence="2 3">
    <name type="scientific">Lactobacillus hamsteri DSM 5661 = JCM 6256</name>
    <dbReference type="NCBI Taxonomy" id="1423754"/>
    <lineage>
        <taxon>Bacteria</taxon>
        <taxon>Bacillati</taxon>
        <taxon>Bacillota</taxon>
        <taxon>Bacilli</taxon>
        <taxon>Lactobacillales</taxon>
        <taxon>Lactobacillaceae</taxon>
        <taxon>Lactobacillus</taxon>
    </lineage>
</organism>
<feature type="transmembrane region" description="Helical" evidence="1">
    <location>
        <begin position="59"/>
        <end position="81"/>
    </location>
</feature>
<dbReference type="PATRIC" id="fig|1423754.3.peg.1480"/>
<dbReference type="AlphaFoldDB" id="A0A0R1Y7E6"/>
<evidence type="ECO:0000313" key="2">
    <source>
        <dbReference type="EMBL" id="KRM38045.1"/>
    </source>
</evidence>
<dbReference type="eggNOG" id="ENOG50309R6">
    <property type="taxonomic scope" value="Bacteria"/>
</dbReference>
<evidence type="ECO:0000313" key="3">
    <source>
        <dbReference type="Proteomes" id="UP000051223"/>
    </source>
</evidence>
<feature type="transmembrane region" description="Helical" evidence="1">
    <location>
        <begin position="114"/>
        <end position="137"/>
    </location>
</feature>
<proteinExistence type="predicted"/>
<keyword evidence="3" id="KW-1185">Reference proteome</keyword>
<dbReference type="STRING" id="1423754.FC39_GL001437"/>
<evidence type="ECO:0000256" key="1">
    <source>
        <dbReference type="SAM" id="Phobius"/>
    </source>
</evidence>
<comment type="caution">
    <text evidence="2">The sequence shown here is derived from an EMBL/GenBank/DDBJ whole genome shotgun (WGS) entry which is preliminary data.</text>
</comment>
<accession>A0A0R1Y7E6</accession>